<evidence type="ECO:0000259" key="4">
    <source>
        <dbReference type="PROSITE" id="PS50949"/>
    </source>
</evidence>
<dbReference type="CDD" id="cd07377">
    <property type="entry name" value="WHTH_GntR"/>
    <property type="match status" value="1"/>
</dbReference>
<dbReference type="AlphaFoldDB" id="A0A7C9VRN9"/>
<dbReference type="PANTHER" id="PTHR43537">
    <property type="entry name" value="TRANSCRIPTIONAL REGULATOR, GNTR FAMILY"/>
    <property type="match status" value="1"/>
</dbReference>
<evidence type="ECO:0000256" key="3">
    <source>
        <dbReference type="ARBA" id="ARBA00023163"/>
    </source>
</evidence>
<dbReference type="SMART" id="SM00895">
    <property type="entry name" value="FCD"/>
    <property type="match status" value="1"/>
</dbReference>
<dbReference type="Gene3D" id="1.20.120.530">
    <property type="entry name" value="GntR ligand-binding domain-like"/>
    <property type="match status" value="1"/>
</dbReference>
<dbReference type="PRINTS" id="PR00035">
    <property type="entry name" value="HTHGNTR"/>
</dbReference>
<name>A0A7C9VRN9_9PSEU</name>
<dbReference type="Pfam" id="PF00392">
    <property type="entry name" value="GntR"/>
    <property type="match status" value="1"/>
</dbReference>
<dbReference type="Pfam" id="PF07729">
    <property type="entry name" value="FCD"/>
    <property type="match status" value="1"/>
</dbReference>
<evidence type="ECO:0000313" key="6">
    <source>
        <dbReference type="Proteomes" id="UP000481360"/>
    </source>
</evidence>
<reference evidence="5 6" key="1">
    <citation type="submission" date="2020-03" db="EMBL/GenBank/DDBJ databases">
        <title>Isolation and identification of active actinomycetes.</title>
        <authorList>
            <person name="Sun X."/>
        </authorList>
    </citation>
    <scope>NUCLEOTIDE SEQUENCE [LARGE SCALE GENOMIC DNA]</scope>
    <source>
        <strain evidence="5 6">NEAU-D13</strain>
    </source>
</reference>
<protein>
    <submittedName>
        <fullName evidence="5">GntR family transcriptional regulator</fullName>
    </submittedName>
</protein>
<dbReference type="InterPro" id="IPR036388">
    <property type="entry name" value="WH-like_DNA-bd_sf"/>
</dbReference>
<dbReference type="SMART" id="SM00345">
    <property type="entry name" value="HTH_GNTR"/>
    <property type="match status" value="1"/>
</dbReference>
<keyword evidence="6" id="KW-1185">Reference proteome</keyword>
<dbReference type="Gene3D" id="1.10.10.10">
    <property type="entry name" value="Winged helix-like DNA-binding domain superfamily/Winged helix DNA-binding domain"/>
    <property type="match status" value="1"/>
</dbReference>
<evidence type="ECO:0000256" key="1">
    <source>
        <dbReference type="ARBA" id="ARBA00023015"/>
    </source>
</evidence>
<dbReference type="InterPro" id="IPR000524">
    <property type="entry name" value="Tscrpt_reg_HTH_GntR"/>
</dbReference>
<dbReference type="Proteomes" id="UP000481360">
    <property type="component" value="Unassembled WGS sequence"/>
</dbReference>
<evidence type="ECO:0000256" key="2">
    <source>
        <dbReference type="ARBA" id="ARBA00023125"/>
    </source>
</evidence>
<dbReference type="InterPro" id="IPR008920">
    <property type="entry name" value="TF_FadR/GntR_C"/>
</dbReference>
<dbReference type="PANTHER" id="PTHR43537:SF24">
    <property type="entry name" value="GLUCONATE OPERON TRANSCRIPTIONAL REPRESSOR"/>
    <property type="match status" value="1"/>
</dbReference>
<evidence type="ECO:0000313" key="5">
    <source>
        <dbReference type="EMBL" id="NGY62774.1"/>
    </source>
</evidence>
<dbReference type="PROSITE" id="PS50949">
    <property type="entry name" value="HTH_GNTR"/>
    <property type="match status" value="1"/>
</dbReference>
<dbReference type="InterPro" id="IPR011711">
    <property type="entry name" value="GntR_C"/>
</dbReference>
<accession>A0A7C9VRN9</accession>
<dbReference type="EMBL" id="JAAMPJ010000008">
    <property type="protein sequence ID" value="NGY62774.1"/>
    <property type="molecule type" value="Genomic_DNA"/>
</dbReference>
<keyword evidence="3" id="KW-0804">Transcription</keyword>
<gene>
    <name evidence="5" type="ORF">G7043_28040</name>
</gene>
<dbReference type="InterPro" id="IPR036390">
    <property type="entry name" value="WH_DNA-bd_sf"/>
</dbReference>
<dbReference type="SUPFAM" id="SSF46785">
    <property type="entry name" value="Winged helix' DNA-binding domain"/>
    <property type="match status" value="1"/>
</dbReference>
<keyword evidence="1" id="KW-0805">Transcription regulation</keyword>
<feature type="domain" description="HTH gntR-type" evidence="4">
    <location>
        <begin position="7"/>
        <end position="74"/>
    </location>
</feature>
<comment type="caution">
    <text evidence="5">The sequence shown here is derived from an EMBL/GenBank/DDBJ whole genome shotgun (WGS) entry which is preliminary data.</text>
</comment>
<organism evidence="5 6">
    <name type="scientific">Lentzea alba</name>
    <dbReference type="NCBI Taxonomy" id="2714351"/>
    <lineage>
        <taxon>Bacteria</taxon>
        <taxon>Bacillati</taxon>
        <taxon>Actinomycetota</taxon>
        <taxon>Actinomycetes</taxon>
        <taxon>Pseudonocardiales</taxon>
        <taxon>Pseudonocardiaceae</taxon>
        <taxon>Lentzea</taxon>
    </lineage>
</organism>
<proteinExistence type="predicted"/>
<dbReference type="SUPFAM" id="SSF48008">
    <property type="entry name" value="GntR ligand-binding domain-like"/>
    <property type="match status" value="1"/>
</dbReference>
<keyword evidence="2" id="KW-0238">DNA-binding</keyword>
<sequence>MPSLDRSTLRERALVVLRSAIFSGQYAPGDHLGEVEIASRLSISRGTVREALRHLEQEGLVTAGLRGMLRVRVLSPDEVRELYRVRGALEALAVTELIASPRRQEAVGALEAALVKLNGATGLVERIDLDLGFHALLCELSGNTMLLKAWRQLEGPTRVVVMSAAAGQDREVTLSADHHRPIVRAIEQGDAQAARAVIDEHMLEAAERLTVQS</sequence>
<dbReference type="GO" id="GO:0003677">
    <property type="term" value="F:DNA binding"/>
    <property type="evidence" value="ECO:0007669"/>
    <property type="project" value="UniProtKB-KW"/>
</dbReference>
<dbReference type="GO" id="GO:0003700">
    <property type="term" value="F:DNA-binding transcription factor activity"/>
    <property type="evidence" value="ECO:0007669"/>
    <property type="project" value="InterPro"/>
</dbReference>